<keyword evidence="10" id="KW-0378">Hydrolase</keyword>
<gene>
    <name evidence="22" type="ORF">RN001_009172</name>
</gene>
<comment type="catalytic activity">
    <reaction evidence="18">
        <text>ATP + H2O = ADP + phosphate + H(+)</text>
        <dbReference type="Rhea" id="RHEA:13065"/>
        <dbReference type="ChEBI" id="CHEBI:15377"/>
        <dbReference type="ChEBI" id="CHEBI:15378"/>
        <dbReference type="ChEBI" id="CHEBI:30616"/>
        <dbReference type="ChEBI" id="CHEBI:43474"/>
        <dbReference type="ChEBI" id="CHEBI:456216"/>
    </reaction>
</comment>
<evidence type="ECO:0000313" key="22">
    <source>
        <dbReference type="EMBL" id="KAK4876666.1"/>
    </source>
</evidence>
<feature type="binding site" evidence="19">
    <location>
        <position position="688"/>
    </location>
    <ligand>
        <name>Zn(2+)</name>
        <dbReference type="ChEBI" id="CHEBI:29105"/>
    </ligand>
</feature>
<evidence type="ECO:0000256" key="17">
    <source>
        <dbReference type="ARBA" id="ARBA00023254"/>
    </source>
</evidence>
<keyword evidence="6" id="KW-0158">Chromosome</keyword>
<evidence type="ECO:0000256" key="6">
    <source>
        <dbReference type="ARBA" id="ARBA00022454"/>
    </source>
</evidence>
<dbReference type="Proteomes" id="UP001353858">
    <property type="component" value="Unassembled WGS sequence"/>
</dbReference>
<dbReference type="GO" id="GO:0005524">
    <property type="term" value="F:ATP binding"/>
    <property type="evidence" value="ECO:0007669"/>
    <property type="project" value="UniProtKB-KW"/>
</dbReference>
<dbReference type="InterPro" id="IPR013134">
    <property type="entry name" value="Zn_hook_RAD50"/>
</dbReference>
<dbReference type="Gene3D" id="3.40.50.300">
    <property type="entry name" value="P-loop containing nucleotide triphosphate hydrolases"/>
    <property type="match status" value="2"/>
</dbReference>
<name>A0AAN7P8A1_9COLE</name>
<feature type="coiled-coil region" evidence="20">
    <location>
        <begin position="752"/>
        <end position="820"/>
    </location>
</feature>
<evidence type="ECO:0000256" key="2">
    <source>
        <dbReference type="ARBA" id="ARBA00004123"/>
    </source>
</evidence>
<dbReference type="GO" id="GO:0051880">
    <property type="term" value="F:G-quadruplex DNA binding"/>
    <property type="evidence" value="ECO:0007669"/>
    <property type="project" value="TreeGrafter"/>
</dbReference>
<evidence type="ECO:0000256" key="15">
    <source>
        <dbReference type="ARBA" id="ARBA00023204"/>
    </source>
</evidence>
<dbReference type="Gene3D" id="1.10.287.510">
    <property type="entry name" value="Helix hairpin bin"/>
    <property type="match status" value="1"/>
</dbReference>
<evidence type="ECO:0000256" key="13">
    <source>
        <dbReference type="ARBA" id="ARBA00022842"/>
    </source>
</evidence>
<evidence type="ECO:0000256" key="8">
    <source>
        <dbReference type="ARBA" id="ARBA00022741"/>
    </source>
</evidence>
<comment type="similarity">
    <text evidence="4">Belongs to the SMC family. RAD50 subfamily.</text>
</comment>
<dbReference type="GO" id="GO:0070192">
    <property type="term" value="P:chromosome organization involved in meiotic cell cycle"/>
    <property type="evidence" value="ECO:0007669"/>
    <property type="project" value="TreeGrafter"/>
</dbReference>
<dbReference type="FunFam" id="3.40.50.300:FF:000593">
    <property type="entry name" value="DNA repair protein RAD50"/>
    <property type="match status" value="1"/>
</dbReference>
<dbReference type="InterPro" id="IPR004584">
    <property type="entry name" value="Rad50_eukaryotes"/>
</dbReference>
<comment type="cofactor">
    <cofactor evidence="1">
        <name>Zn(2+)</name>
        <dbReference type="ChEBI" id="CHEBI:29105"/>
    </cofactor>
</comment>
<evidence type="ECO:0000256" key="20">
    <source>
        <dbReference type="SAM" id="Coils"/>
    </source>
</evidence>
<keyword evidence="7 19" id="KW-0479">Metal-binding</keyword>
<keyword evidence="8" id="KW-0547">Nucleotide-binding</keyword>
<keyword evidence="16" id="KW-0539">Nucleus</keyword>
<keyword evidence="11 19" id="KW-0862">Zinc</keyword>
<evidence type="ECO:0000256" key="18">
    <source>
        <dbReference type="ARBA" id="ARBA00049360"/>
    </source>
</evidence>
<keyword evidence="13" id="KW-0460">Magnesium</keyword>
<dbReference type="GO" id="GO:0003691">
    <property type="term" value="F:double-stranded telomeric DNA binding"/>
    <property type="evidence" value="ECO:0007669"/>
    <property type="project" value="TreeGrafter"/>
</dbReference>
<dbReference type="GO" id="GO:0046872">
    <property type="term" value="F:metal ion binding"/>
    <property type="evidence" value="ECO:0007669"/>
    <property type="project" value="UniProtKB-UniRule"/>
</dbReference>
<dbReference type="SUPFAM" id="SSF52540">
    <property type="entry name" value="P-loop containing nucleoside triphosphate hydrolases"/>
    <property type="match status" value="2"/>
</dbReference>
<feature type="domain" description="Zinc-hook" evidence="21">
    <location>
        <begin position="640"/>
        <end position="739"/>
    </location>
</feature>
<feature type="coiled-coil region" evidence="20">
    <location>
        <begin position="198"/>
        <end position="344"/>
    </location>
</feature>
<dbReference type="PANTHER" id="PTHR18867:SF12">
    <property type="entry name" value="DNA REPAIR PROTEIN RAD50"/>
    <property type="match status" value="1"/>
</dbReference>
<keyword evidence="15" id="KW-0234">DNA repair</keyword>
<dbReference type="EMBL" id="JARPUR010000004">
    <property type="protein sequence ID" value="KAK4876666.1"/>
    <property type="molecule type" value="Genomic_DNA"/>
</dbReference>
<evidence type="ECO:0000256" key="11">
    <source>
        <dbReference type="ARBA" id="ARBA00022833"/>
    </source>
</evidence>
<dbReference type="GO" id="GO:0043047">
    <property type="term" value="F:single-stranded telomeric DNA binding"/>
    <property type="evidence" value="ECO:0007669"/>
    <property type="project" value="TreeGrafter"/>
</dbReference>
<evidence type="ECO:0000256" key="14">
    <source>
        <dbReference type="ARBA" id="ARBA00023054"/>
    </source>
</evidence>
<dbReference type="GO" id="GO:0030870">
    <property type="term" value="C:Mre11 complex"/>
    <property type="evidence" value="ECO:0007669"/>
    <property type="project" value="InterPro"/>
</dbReference>
<evidence type="ECO:0000256" key="5">
    <source>
        <dbReference type="ARBA" id="ARBA00017893"/>
    </source>
</evidence>
<dbReference type="GO" id="GO:0000722">
    <property type="term" value="P:telomere maintenance via recombination"/>
    <property type="evidence" value="ECO:0007669"/>
    <property type="project" value="TreeGrafter"/>
</dbReference>
<evidence type="ECO:0000259" key="21">
    <source>
        <dbReference type="PROSITE" id="PS51131"/>
    </source>
</evidence>
<keyword evidence="23" id="KW-1185">Reference proteome</keyword>
<organism evidence="22 23">
    <name type="scientific">Aquatica leii</name>
    <dbReference type="NCBI Taxonomy" id="1421715"/>
    <lineage>
        <taxon>Eukaryota</taxon>
        <taxon>Metazoa</taxon>
        <taxon>Ecdysozoa</taxon>
        <taxon>Arthropoda</taxon>
        <taxon>Hexapoda</taxon>
        <taxon>Insecta</taxon>
        <taxon>Pterygota</taxon>
        <taxon>Neoptera</taxon>
        <taxon>Endopterygota</taxon>
        <taxon>Coleoptera</taxon>
        <taxon>Polyphaga</taxon>
        <taxon>Elateriformia</taxon>
        <taxon>Elateroidea</taxon>
        <taxon>Lampyridae</taxon>
        <taxon>Luciolinae</taxon>
        <taxon>Aquatica</taxon>
    </lineage>
</organism>
<evidence type="ECO:0000256" key="16">
    <source>
        <dbReference type="ARBA" id="ARBA00023242"/>
    </source>
</evidence>
<evidence type="ECO:0000256" key="4">
    <source>
        <dbReference type="ARBA" id="ARBA00009439"/>
    </source>
</evidence>
<dbReference type="GO" id="GO:0007004">
    <property type="term" value="P:telomere maintenance via telomerase"/>
    <property type="evidence" value="ECO:0007669"/>
    <property type="project" value="TreeGrafter"/>
</dbReference>
<feature type="coiled-coil region" evidence="20">
    <location>
        <begin position="1002"/>
        <end position="1099"/>
    </location>
</feature>
<dbReference type="InterPro" id="IPR027417">
    <property type="entry name" value="P-loop_NTPase"/>
</dbReference>
<feature type="coiled-coil region" evidence="20">
    <location>
        <begin position="474"/>
        <end position="558"/>
    </location>
</feature>
<comment type="subcellular location">
    <subcellularLocation>
        <location evidence="3">Chromosome</location>
    </subcellularLocation>
    <subcellularLocation>
        <location evidence="2">Nucleus</location>
    </subcellularLocation>
</comment>
<dbReference type="InterPro" id="IPR038729">
    <property type="entry name" value="Rad50/SbcC_AAA"/>
</dbReference>
<evidence type="ECO:0000256" key="10">
    <source>
        <dbReference type="ARBA" id="ARBA00022801"/>
    </source>
</evidence>
<evidence type="ECO:0000256" key="7">
    <source>
        <dbReference type="ARBA" id="ARBA00022723"/>
    </source>
</evidence>
<evidence type="ECO:0000256" key="9">
    <source>
        <dbReference type="ARBA" id="ARBA00022763"/>
    </source>
</evidence>
<proteinExistence type="inferred from homology"/>
<dbReference type="GO" id="GO:0000794">
    <property type="term" value="C:condensed nuclear chromosome"/>
    <property type="evidence" value="ECO:0007669"/>
    <property type="project" value="TreeGrafter"/>
</dbReference>
<dbReference type="PANTHER" id="PTHR18867">
    <property type="entry name" value="RAD50"/>
    <property type="match status" value="1"/>
</dbReference>
<feature type="coiled-coil region" evidence="20">
    <location>
        <begin position="851"/>
        <end position="933"/>
    </location>
</feature>
<evidence type="ECO:0000256" key="3">
    <source>
        <dbReference type="ARBA" id="ARBA00004286"/>
    </source>
</evidence>
<protein>
    <recommendedName>
        <fullName evidence="5">DNA repair protein RAD50</fullName>
    </recommendedName>
</protein>
<keyword evidence="17" id="KW-0469">Meiosis</keyword>
<dbReference type="PROSITE" id="PS51131">
    <property type="entry name" value="ZN_HOOK"/>
    <property type="match status" value="1"/>
</dbReference>
<feature type="coiled-coil region" evidence="20">
    <location>
        <begin position="585"/>
        <end position="633"/>
    </location>
</feature>
<dbReference type="GO" id="GO:0006302">
    <property type="term" value="P:double-strand break repair"/>
    <property type="evidence" value="ECO:0007669"/>
    <property type="project" value="InterPro"/>
</dbReference>
<evidence type="ECO:0000256" key="1">
    <source>
        <dbReference type="ARBA" id="ARBA00001947"/>
    </source>
</evidence>
<comment type="caution">
    <text evidence="22">The sequence shown here is derived from an EMBL/GenBank/DDBJ whole genome shotgun (WGS) entry which is preliminary data.</text>
</comment>
<sequence length="1303" mass="151453">MATVEELTLFGLRSFTPEEEDKQTIQFASPLTLFLGENGCGKTTIIEALKYALSGDLPGGSNKGQGFVNDPKLSDKTSAKGQVCLSIVDANKNKFIVTKSVKVHNKGARLSFERLDSTLKKENPDGTFTTIISNNTDTEKEVCEILGVSKAILNNVIFCHQEDAAWPLEEPKKLKEKFDEIFGCTEYDNCVDIIVELIKKAKSDMGEQASSIEKLKQKKCYADSKKSDSNEKKEKKETLEKTIKENQDRVVSCENRLQEICDLQNSLRELKSSYTEKETLKNALADQQKNILDNMISEFRGSDQKLQNEMESFERNSEQLKNQLKSYENEKGKVELEQNQLRDSIYKAQIKLFELQAAKTQHESTLSERNDRITKAASELKEVVPALDYDERVLEAINILQTSIVQAEATFQNLVSEFDQDEKELQEQIEISGDKIAKAKYEISSKHQQISDIKNQNNDINSQLKKVDYSDEQLKSLQLEIIGIEADLKKLNDSFDPEAVSKKLDSDKQQIRKFEEDIEVLEQEHRLLLNNNVAEAELEKQKCDIDKREAEIHRLQDTHSENLNTIFGDKLPSPGFIKNEIEKFKQRKTNELATIKKEITIKQKETTTKESKCRSQKDKLRSLEKELEYSKRKVFDVCQNKPLETECTELWQVIDNLRKREGLLSSEKIMYEKFVSDFQKEEPCCPLCKTDFTQQQSATNEIIRNIQLRIADIPKHLQEVTENLKLKEEQYSMTIQLKPVNDRISELEEDIIPNTKEEKNSLESECERVEKELNDLEKQFNNLQKIVDICNKVISDAALIDQQQVEINNSKQRIIKLKSQIVQAPSKKSWQQIDEALQENKLLLLKMRRKYETSQTTLKRYNDNCQQLHEKRRKHVEKLEIQKLMQEKLQLQRELIQKEYILNEEVKDLEISLELLESELAKIKGDRESARVANRKILEDTRNNLYANKKYLDNINKLQSDAKSYLTAGVDQGFETTLRELTDSENKTLTLKETEKQILNDITEVNKQLANQDRDFRNLKDNLHLRETRKKEETVKEEIDILKIKIKNHNYETILEEKKRLESDRDLYSSQINQRIGAIDTLQEEIDKLETELESTEFKNAHGNYKEALIRYTVTEEAWKNMNVFLADLERTVSIFHQERMKQINEIIAKRWRAIYRGNDCDYIKIQIDEIENRGSRRKYNYKVVQIKSDVEIEMRGRCSAGQKVLACLVIRMALAETFSKNCGILALDEPTTNLDRSNIHSLSTVLARVVNSRQEEKNFQLLIITHDEEFLRALKHVDKVDYFWKVTRNENGNSVVTKEYDL</sequence>
<keyword evidence="9" id="KW-0227">DNA damage</keyword>
<reference evidence="23" key="1">
    <citation type="submission" date="2023-01" db="EMBL/GenBank/DDBJ databases">
        <title>Key to firefly adult light organ development and bioluminescence: homeobox transcription factors regulate luciferase expression and transportation to peroxisome.</title>
        <authorList>
            <person name="Fu X."/>
        </authorList>
    </citation>
    <scope>NUCLEOTIDE SEQUENCE [LARGE SCALE GENOMIC DNA]</scope>
</reference>
<evidence type="ECO:0000256" key="12">
    <source>
        <dbReference type="ARBA" id="ARBA00022840"/>
    </source>
</evidence>
<accession>A0AAN7P8A1</accession>
<evidence type="ECO:0000256" key="19">
    <source>
        <dbReference type="PROSITE-ProRule" id="PRU00471"/>
    </source>
</evidence>
<evidence type="ECO:0000313" key="23">
    <source>
        <dbReference type="Proteomes" id="UP001353858"/>
    </source>
</evidence>
<dbReference type="GO" id="GO:0016887">
    <property type="term" value="F:ATP hydrolysis activity"/>
    <property type="evidence" value="ECO:0007669"/>
    <property type="project" value="InterPro"/>
</dbReference>
<keyword evidence="14 20" id="KW-0175">Coiled coil</keyword>
<dbReference type="Pfam" id="PF13476">
    <property type="entry name" value="AAA_23"/>
    <property type="match status" value="1"/>
</dbReference>
<feature type="binding site" evidence="19">
    <location>
        <position position="685"/>
    </location>
    <ligand>
        <name>Zn(2+)</name>
        <dbReference type="ChEBI" id="CHEBI:29105"/>
    </ligand>
</feature>
<keyword evidence="12" id="KW-0067">ATP-binding</keyword>
<dbReference type="NCBIfam" id="TIGR00606">
    <property type="entry name" value="rad50"/>
    <property type="match status" value="1"/>
</dbReference>